<keyword evidence="2" id="KW-0378">Hydrolase</keyword>
<evidence type="ECO:0000313" key="7">
    <source>
        <dbReference type="EMBL" id="MBP2436037.1"/>
    </source>
</evidence>
<dbReference type="InterPro" id="IPR003495">
    <property type="entry name" value="CobW/HypB/UreG_nucleotide-bd"/>
</dbReference>
<dbReference type="EMBL" id="JAGIOL010000001">
    <property type="protein sequence ID" value="MBP2436037.1"/>
    <property type="molecule type" value="Genomic_DNA"/>
</dbReference>
<feature type="domain" description="CobW C-terminal" evidence="6">
    <location>
        <begin position="224"/>
        <end position="308"/>
    </location>
</feature>
<dbReference type="PANTHER" id="PTHR13748:SF62">
    <property type="entry name" value="COBW DOMAIN-CONTAINING PROTEIN"/>
    <property type="match status" value="1"/>
</dbReference>
<dbReference type="InterPro" id="IPR051316">
    <property type="entry name" value="Zinc-reg_GTPase_activator"/>
</dbReference>
<name>A0ABS4ZFP4_9MICO</name>
<comment type="catalytic activity">
    <reaction evidence="5">
        <text>GTP + H2O = GDP + phosphate + H(+)</text>
        <dbReference type="Rhea" id="RHEA:19669"/>
        <dbReference type="ChEBI" id="CHEBI:15377"/>
        <dbReference type="ChEBI" id="CHEBI:15378"/>
        <dbReference type="ChEBI" id="CHEBI:37565"/>
        <dbReference type="ChEBI" id="CHEBI:43474"/>
        <dbReference type="ChEBI" id="CHEBI:58189"/>
    </reaction>
    <physiologicalReaction direction="left-to-right" evidence="5">
        <dbReference type="Rhea" id="RHEA:19670"/>
    </physiologicalReaction>
</comment>
<keyword evidence="1" id="KW-0547">Nucleotide-binding</keyword>
<dbReference type="Pfam" id="PF02492">
    <property type="entry name" value="cobW"/>
    <property type="match status" value="1"/>
</dbReference>
<evidence type="ECO:0000256" key="5">
    <source>
        <dbReference type="ARBA" id="ARBA00049117"/>
    </source>
</evidence>
<evidence type="ECO:0000256" key="1">
    <source>
        <dbReference type="ARBA" id="ARBA00022741"/>
    </source>
</evidence>
<keyword evidence="8" id="KW-1185">Reference proteome</keyword>
<evidence type="ECO:0000259" key="6">
    <source>
        <dbReference type="SMART" id="SM00833"/>
    </source>
</evidence>
<dbReference type="Proteomes" id="UP001519362">
    <property type="component" value="Unassembled WGS sequence"/>
</dbReference>
<dbReference type="Gene3D" id="3.30.1220.10">
    <property type="entry name" value="CobW-like, C-terminal domain"/>
    <property type="match status" value="1"/>
</dbReference>
<proteinExistence type="inferred from homology"/>
<dbReference type="Gene3D" id="3.40.50.300">
    <property type="entry name" value="P-loop containing nucleotide triphosphate hydrolases"/>
    <property type="match status" value="1"/>
</dbReference>
<dbReference type="InterPro" id="IPR027417">
    <property type="entry name" value="P-loop_NTPase"/>
</dbReference>
<dbReference type="InterPro" id="IPR011629">
    <property type="entry name" value="CobW-like_C"/>
</dbReference>
<dbReference type="InterPro" id="IPR036627">
    <property type="entry name" value="CobW-likC_sf"/>
</dbReference>
<dbReference type="PANTHER" id="PTHR13748">
    <property type="entry name" value="COBW-RELATED"/>
    <property type="match status" value="1"/>
</dbReference>
<evidence type="ECO:0000256" key="2">
    <source>
        <dbReference type="ARBA" id="ARBA00022801"/>
    </source>
</evidence>
<evidence type="ECO:0000256" key="3">
    <source>
        <dbReference type="ARBA" id="ARBA00023186"/>
    </source>
</evidence>
<organism evidence="7 8">
    <name type="scientific">Microbacterium amylolyticum</name>
    <dbReference type="NCBI Taxonomy" id="936337"/>
    <lineage>
        <taxon>Bacteria</taxon>
        <taxon>Bacillati</taxon>
        <taxon>Actinomycetota</taxon>
        <taxon>Actinomycetes</taxon>
        <taxon>Micrococcales</taxon>
        <taxon>Microbacteriaceae</taxon>
        <taxon>Microbacterium</taxon>
    </lineage>
</organism>
<dbReference type="Pfam" id="PF07683">
    <property type="entry name" value="CobW_C"/>
    <property type="match status" value="1"/>
</dbReference>
<dbReference type="SUPFAM" id="SSF90002">
    <property type="entry name" value="Hypothetical protein YjiA, C-terminal domain"/>
    <property type="match status" value="1"/>
</dbReference>
<protein>
    <submittedName>
        <fullName evidence="7">G3E family GTPase</fullName>
    </submittedName>
</protein>
<comment type="caution">
    <text evidence="7">The sequence shown here is derived from an EMBL/GenBank/DDBJ whole genome shotgun (WGS) entry which is preliminary data.</text>
</comment>
<dbReference type="SUPFAM" id="SSF52540">
    <property type="entry name" value="P-loop containing nucleoside triphosphate hydrolases"/>
    <property type="match status" value="1"/>
</dbReference>
<comment type="similarity">
    <text evidence="4">Belongs to the SIMIBI class G3E GTPase family. ZNG1 subfamily.</text>
</comment>
<evidence type="ECO:0000313" key="8">
    <source>
        <dbReference type="Proteomes" id="UP001519362"/>
    </source>
</evidence>
<dbReference type="RefSeq" id="WP_165137379.1">
    <property type="nucleotide sequence ID" value="NZ_CP049253.1"/>
</dbReference>
<sequence>MSVPVIALTGHLGAGKTTVLNHLLSAPGARVGVVINDFGAVNIDAGLVVGQIDEAASIAGGCICCLPDDGGLDQALAKLTDPQLRLDAVVIEASGVAEPLALARLVRFSGAENARLGGVIDIVDAIEHEHTVDTGGVPLARYAAATLVVINKLDAVADPEERRARITERIRERNPHVPVIASVRGRIDPALVFDVAQKEDPVDELPIAALLREEHRGHGDHVHADAVSVPVSGSVDAGALVDLLEDPPGGVYRLKGTVPVCSRRYLVNLVGRSIHVRTARSGQGENALVAIGVDLDIEEVRRRLQGVVSGPTAGAAGVRRLQRYRRLSA</sequence>
<dbReference type="CDD" id="cd03112">
    <property type="entry name" value="CobW-like"/>
    <property type="match status" value="1"/>
</dbReference>
<reference evidence="7 8" key="1">
    <citation type="submission" date="2021-03" db="EMBL/GenBank/DDBJ databases">
        <title>Sequencing the genomes of 1000 actinobacteria strains.</title>
        <authorList>
            <person name="Klenk H.-P."/>
        </authorList>
    </citation>
    <scope>NUCLEOTIDE SEQUENCE [LARGE SCALE GENOMIC DNA]</scope>
    <source>
        <strain evidence="7 8">DSM 24221</strain>
    </source>
</reference>
<gene>
    <name evidence="7" type="ORF">JOF34_000623</name>
</gene>
<accession>A0ABS4ZFP4</accession>
<dbReference type="SMART" id="SM00833">
    <property type="entry name" value="CobW_C"/>
    <property type="match status" value="1"/>
</dbReference>
<evidence type="ECO:0000256" key="4">
    <source>
        <dbReference type="ARBA" id="ARBA00034320"/>
    </source>
</evidence>
<keyword evidence="3" id="KW-0143">Chaperone</keyword>